<accession>A0A2S5Z9C0</accession>
<feature type="transmembrane region" description="Helical" evidence="1">
    <location>
        <begin position="12"/>
        <end position="33"/>
    </location>
</feature>
<gene>
    <name evidence="2" type="ORF">KEHDKFFH_11655</name>
</gene>
<keyword evidence="1" id="KW-0472">Membrane</keyword>
<dbReference type="OrthoDB" id="6369153at2"/>
<name>A0A2S5Z9C0_9GAMM</name>
<organism evidence="2 3">
    <name type="scientific">Marinobacter maroccanus</name>
    <dbReference type="NCBI Taxonomy" id="2055143"/>
    <lineage>
        <taxon>Bacteria</taxon>
        <taxon>Pseudomonadati</taxon>
        <taxon>Pseudomonadota</taxon>
        <taxon>Gammaproteobacteria</taxon>
        <taxon>Pseudomonadales</taxon>
        <taxon>Marinobacteraceae</taxon>
        <taxon>Marinobacter</taxon>
    </lineage>
</organism>
<comment type="caution">
    <text evidence="2">The sequence shown here is derived from an EMBL/GenBank/DDBJ whole genome shotgun (WGS) entry which is preliminary data.</text>
</comment>
<evidence type="ECO:0000256" key="1">
    <source>
        <dbReference type="SAM" id="Phobius"/>
    </source>
</evidence>
<keyword evidence="1" id="KW-0812">Transmembrane</keyword>
<dbReference type="Proteomes" id="UP000239917">
    <property type="component" value="Unassembled WGS sequence"/>
</dbReference>
<proteinExistence type="predicted"/>
<reference evidence="2 3" key="1">
    <citation type="submission" date="2018-01" db="EMBL/GenBank/DDBJ databases">
        <title>Complete genome sequences of the type strains of Marinobacter flavimaris and Marinobacter maroccanus.</title>
        <authorList>
            <person name="Palau M."/>
            <person name="Boujida N."/>
            <person name="Manresa A."/>
            <person name="Minana-Galbis D."/>
        </authorList>
    </citation>
    <scope>NUCLEOTIDE SEQUENCE [LARGE SCALE GENOMIC DNA]</scope>
    <source>
        <strain evidence="2 3">N4</strain>
    </source>
</reference>
<keyword evidence="3" id="KW-1185">Reference proteome</keyword>
<dbReference type="RefSeq" id="WP_104322081.1">
    <property type="nucleotide sequence ID" value="NZ_PSSX01000009.1"/>
</dbReference>
<evidence type="ECO:0000313" key="3">
    <source>
        <dbReference type="Proteomes" id="UP000239917"/>
    </source>
</evidence>
<sequence>MSSRIELTLTPSLPVGVLAVLPWLLLMAFLLIAALAGKIWLLAAAPIALGGATLQYRSNGLLLGGSSVHGLLIEHGKMYAKTGDNRQVQVLPLASSRIWSGLALLKLRPTGTRFQSYTMILLAPSPGKPGNVAADDFRRLRVWLRLGRSGRSST</sequence>
<dbReference type="AlphaFoldDB" id="A0A2S5Z9C0"/>
<protein>
    <recommendedName>
        <fullName evidence="4">Toxin CptA</fullName>
    </recommendedName>
</protein>
<evidence type="ECO:0000313" key="2">
    <source>
        <dbReference type="EMBL" id="PPI83976.1"/>
    </source>
</evidence>
<dbReference type="EMBL" id="PSSX01000009">
    <property type="protein sequence ID" value="PPI83976.1"/>
    <property type="molecule type" value="Genomic_DNA"/>
</dbReference>
<evidence type="ECO:0008006" key="4">
    <source>
        <dbReference type="Google" id="ProtNLM"/>
    </source>
</evidence>
<keyword evidence="1" id="KW-1133">Transmembrane helix</keyword>